<keyword evidence="3" id="KW-1185">Reference proteome</keyword>
<evidence type="ECO:0000313" key="2">
    <source>
        <dbReference type="EMBL" id="KAL3308386.1"/>
    </source>
</evidence>
<dbReference type="AlphaFoldDB" id="A0ABD2PLJ3"/>
<dbReference type="EMBL" id="JBJKFK010005323">
    <property type="protein sequence ID" value="KAL3308386.1"/>
    <property type="molecule type" value="Genomic_DNA"/>
</dbReference>
<evidence type="ECO:0000313" key="3">
    <source>
        <dbReference type="Proteomes" id="UP001626550"/>
    </source>
</evidence>
<feature type="non-terminal residue" evidence="2">
    <location>
        <position position="107"/>
    </location>
</feature>
<proteinExistence type="predicted"/>
<name>A0ABD2PLJ3_9PLAT</name>
<gene>
    <name evidence="2" type="ORF">Ciccas_013084</name>
</gene>
<accession>A0ABD2PLJ3</accession>
<organism evidence="2 3">
    <name type="scientific">Cichlidogyrus casuarinus</name>
    <dbReference type="NCBI Taxonomy" id="1844966"/>
    <lineage>
        <taxon>Eukaryota</taxon>
        <taxon>Metazoa</taxon>
        <taxon>Spiralia</taxon>
        <taxon>Lophotrochozoa</taxon>
        <taxon>Platyhelminthes</taxon>
        <taxon>Monogenea</taxon>
        <taxon>Monopisthocotylea</taxon>
        <taxon>Dactylogyridea</taxon>
        <taxon>Ancyrocephalidae</taxon>
        <taxon>Cichlidogyrus</taxon>
    </lineage>
</organism>
<reference evidence="2 3" key="1">
    <citation type="submission" date="2024-11" db="EMBL/GenBank/DDBJ databases">
        <title>Adaptive evolution of stress response genes in parasites aligns with host niche diversity.</title>
        <authorList>
            <person name="Hahn C."/>
            <person name="Resl P."/>
        </authorList>
    </citation>
    <scope>NUCLEOTIDE SEQUENCE [LARGE SCALE GENOMIC DNA]</scope>
    <source>
        <strain evidence="2">EGGRZ-B1_66</strain>
        <tissue evidence="2">Body</tissue>
    </source>
</reference>
<dbReference type="Proteomes" id="UP001626550">
    <property type="component" value="Unassembled WGS sequence"/>
</dbReference>
<protein>
    <submittedName>
        <fullName evidence="2">Uncharacterized protein</fullName>
    </submittedName>
</protein>
<feature type="region of interest" description="Disordered" evidence="1">
    <location>
        <begin position="88"/>
        <end position="107"/>
    </location>
</feature>
<evidence type="ECO:0000256" key="1">
    <source>
        <dbReference type="SAM" id="MobiDB-lite"/>
    </source>
</evidence>
<sequence>MDWELFRLLSNSVEWQKIRELPADEHYGKLAEITKIIIDHSKTVRAVKNEDEQLQKLMVDKIVDKGLIPYASKKELILRMDQQIERHVRKKRGQTETRVLQQMRENP</sequence>
<comment type="caution">
    <text evidence="2">The sequence shown here is derived from an EMBL/GenBank/DDBJ whole genome shotgun (WGS) entry which is preliminary data.</text>
</comment>
<feature type="compositionally biased region" description="Polar residues" evidence="1">
    <location>
        <begin position="96"/>
        <end position="107"/>
    </location>
</feature>